<proteinExistence type="predicted"/>
<reference evidence="1" key="1">
    <citation type="journal article" date="2020" name="Nature">
        <title>Giant virus diversity and host interactions through global metagenomics.</title>
        <authorList>
            <person name="Schulz F."/>
            <person name="Roux S."/>
            <person name="Paez-Espino D."/>
            <person name="Jungbluth S."/>
            <person name="Walsh D.A."/>
            <person name="Denef V.J."/>
            <person name="McMahon K.D."/>
            <person name="Konstantinidis K.T."/>
            <person name="Eloe-Fadrosh E.A."/>
            <person name="Kyrpides N.C."/>
            <person name="Woyke T."/>
        </authorList>
    </citation>
    <scope>NUCLEOTIDE SEQUENCE</scope>
    <source>
        <strain evidence="1">GVMAG-M-3300018416-26</strain>
    </source>
</reference>
<organism evidence="1">
    <name type="scientific">viral metagenome</name>
    <dbReference type="NCBI Taxonomy" id="1070528"/>
    <lineage>
        <taxon>unclassified sequences</taxon>
        <taxon>metagenomes</taxon>
        <taxon>organismal metagenomes</taxon>
    </lineage>
</organism>
<sequence>MDDMINQELYFTLYGKRNITTHGTIIKSDDDTNDVNKEDLKLSYNVNNVKKRIRRNAIFEMKSR</sequence>
<evidence type="ECO:0000313" key="1">
    <source>
        <dbReference type="EMBL" id="QHS94365.1"/>
    </source>
</evidence>
<name>A0A6C0BPK0_9ZZZZ</name>
<dbReference type="AlphaFoldDB" id="A0A6C0BPK0"/>
<accession>A0A6C0BPK0</accession>
<protein>
    <submittedName>
        <fullName evidence="1">Uncharacterized protein</fullName>
    </submittedName>
</protein>
<dbReference type="EMBL" id="MN739220">
    <property type="protein sequence ID" value="QHS94365.1"/>
    <property type="molecule type" value="Genomic_DNA"/>
</dbReference>